<dbReference type="InterPro" id="IPR015046">
    <property type="entry name" value="LciA_Immunity-like"/>
</dbReference>
<dbReference type="SUPFAM" id="SSF109797">
    <property type="entry name" value="Bacteriocin immunity protein-like"/>
    <property type="match status" value="1"/>
</dbReference>
<keyword evidence="3" id="KW-1185">Reference proteome</keyword>
<dbReference type="OrthoDB" id="2298134at2"/>
<sequence length="110" mass="12966">MNKQVKNRVLEAFIDEFLIRLREVAADPAMKKRPDLEAIVYQDIKILEQTDNLDKLAPKMFQQISSRYIEEPANFPKSLIELYYWARVETNKYDAVAWSDVQAGTNWLEK</sequence>
<dbReference type="Pfam" id="PF08951">
    <property type="entry name" value="EntA_Immun"/>
    <property type="match status" value="1"/>
</dbReference>
<organism evidence="2 3">
    <name type="scientific">Companilactobacillus zhachilii</name>
    <dbReference type="NCBI Taxonomy" id="2304606"/>
    <lineage>
        <taxon>Bacteria</taxon>
        <taxon>Bacillati</taxon>
        <taxon>Bacillota</taxon>
        <taxon>Bacilli</taxon>
        <taxon>Lactobacillales</taxon>
        <taxon>Lactobacillaceae</taxon>
        <taxon>Companilactobacillus</taxon>
    </lineage>
</organism>
<dbReference type="AlphaFoldDB" id="A0A386PSA9"/>
<reference evidence="3" key="1">
    <citation type="submission" date="2018-08" db="EMBL/GenBank/DDBJ databases">
        <title>Genome of Lactobacillus sp. HBUAS52074.</title>
        <authorList>
            <person name="Guo Z."/>
            <person name="Zhang Z.D."/>
        </authorList>
    </citation>
    <scope>NUCLEOTIDE SEQUENCE [LARGE SCALE GENOMIC DNA]</scope>
    <source>
        <strain evidence="3">HBUAS52074</strain>
    </source>
</reference>
<keyword evidence="1" id="KW-0079">Bacteriocin immunity</keyword>
<name>A0A386PSA9_9LACO</name>
<evidence type="ECO:0000313" key="3">
    <source>
        <dbReference type="Proteomes" id="UP000267208"/>
    </source>
</evidence>
<dbReference type="Gene3D" id="1.20.1440.50">
    <property type="entry name" value="Ta0600-like"/>
    <property type="match status" value="1"/>
</dbReference>
<dbReference type="InterPro" id="IPR023130">
    <property type="entry name" value="Ta0600-like_sf"/>
</dbReference>
<evidence type="ECO:0000256" key="1">
    <source>
        <dbReference type="ARBA" id="ARBA00023025"/>
    </source>
</evidence>
<dbReference type="EMBL" id="CP031933">
    <property type="protein sequence ID" value="AYE38322.1"/>
    <property type="molecule type" value="Genomic_DNA"/>
</dbReference>
<evidence type="ECO:0000313" key="2">
    <source>
        <dbReference type="EMBL" id="AYE38322.1"/>
    </source>
</evidence>
<dbReference type="RefSeq" id="WP_120142571.1">
    <property type="nucleotide sequence ID" value="NZ_CP031933.2"/>
</dbReference>
<proteinExistence type="predicted"/>
<protein>
    <submittedName>
        <fullName evidence="2">Bacteriocin immunity protein</fullName>
    </submittedName>
</protein>
<accession>A0A386PSA9</accession>
<gene>
    <name evidence="2" type="ORF">D1B17_06610</name>
</gene>
<dbReference type="KEGG" id="lzh:D1B17_06610"/>
<dbReference type="GO" id="GO:0030153">
    <property type="term" value="P:bacteriocin immunity"/>
    <property type="evidence" value="ECO:0007669"/>
    <property type="project" value="UniProtKB-KW"/>
</dbReference>
<dbReference type="Proteomes" id="UP000267208">
    <property type="component" value="Chromosome"/>
</dbReference>